<gene>
    <name evidence="1" type="ORF">VSDG_02844</name>
</gene>
<dbReference type="AlphaFoldDB" id="A0A423WCF1"/>
<dbReference type="EMBL" id="LJZO01000007">
    <property type="protein sequence ID" value="ROW01081.1"/>
    <property type="molecule type" value="Genomic_DNA"/>
</dbReference>
<dbReference type="Proteomes" id="UP000284375">
    <property type="component" value="Unassembled WGS sequence"/>
</dbReference>
<evidence type="ECO:0000313" key="1">
    <source>
        <dbReference type="EMBL" id="ROW01081.1"/>
    </source>
</evidence>
<accession>A0A423WCF1</accession>
<proteinExistence type="predicted"/>
<protein>
    <submittedName>
        <fullName evidence="1">Uncharacterized protein</fullName>
    </submittedName>
</protein>
<evidence type="ECO:0000313" key="2">
    <source>
        <dbReference type="Proteomes" id="UP000284375"/>
    </source>
</evidence>
<reference evidence="1 2" key="1">
    <citation type="submission" date="2015-09" db="EMBL/GenBank/DDBJ databases">
        <title>Host preference determinants of Valsa canker pathogens revealed by comparative genomics.</title>
        <authorList>
            <person name="Yin Z."/>
            <person name="Huang L."/>
        </authorList>
    </citation>
    <scope>NUCLEOTIDE SEQUENCE [LARGE SCALE GENOMIC DNA]</scope>
    <source>
        <strain evidence="1 2">YSFL</strain>
    </source>
</reference>
<dbReference type="OrthoDB" id="5216135at2759"/>
<organism evidence="1 2">
    <name type="scientific">Cytospora chrysosperma</name>
    <name type="common">Cytospora canker fungus</name>
    <name type="synonym">Sphaeria chrysosperma</name>
    <dbReference type="NCBI Taxonomy" id="252740"/>
    <lineage>
        <taxon>Eukaryota</taxon>
        <taxon>Fungi</taxon>
        <taxon>Dikarya</taxon>
        <taxon>Ascomycota</taxon>
        <taxon>Pezizomycotina</taxon>
        <taxon>Sordariomycetes</taxon>
        <taxon>Sordariomycetidae</taxon>
        <taxon>Diaporthales</taxon>
        <taxon>Cytosporaceae</taxon>
        <taxon>Cytospora</taxon>
    </lineage>
</organism>
<keyword evidence="2" id="KW-1185">Reference proteome</keyword>
<sequence>MDTSTKAKITFDSVPKNNQALATEIHDFVQSQYGTSTLSRGNDYKEPDETRLKSLLERLYVYMTDFGRYRGNAATPDAKIIAAWESFFDPIGALANIKPHGHMMAARMVLYLTNAFIESHQMPRKFPLSASSSKPIALRCNLLVALDDALLSHLTEIWRHSDKRELFSWVFAEYAVHDGCADRIHDNYESELSHQASHEQRKRDRFRAACVTKPSELTPENGVRRRWKWTRPQGDTAIYPLHPDCRRAGFDESGNEEPLLMWQYIGSDGPIRGSYYYTLVDEDSVRNHDQGRERHALRRSRQFVLDTRKIATANLARDRHRLAEVAMARSPLPVELQFQVLEYLEDVPPEHPYLSKLDLAAVYQPFPGIGKKCTVCPSRGNKAAEKMARATCPQKTIAIWNLPLRTFHRFHLNNRGNWALCSHGDCNGHHRDASWSLPSQGVGLEDHLNGLLQGRCGPATTITDVGLGPLDPVALPTDREDNARSQRLFSIGRLDYERDSQDENLWIGIKGLVDVMLHGRTVLGVHASGTSRMTTESHWMLGRTRQDEQRVCSALKHSSPHCAYC</sequence>
<name>A0A423WCF1_CYTCH</name>
<comment type="caution">
    <text evidence="1">The sequence shown here is derived from an EMBL/GenBank/DDBJ whole genome shotgun (WGS) entry which is preliminary data.</text>
</comment>